<dbReference type="GO" id="GO:0051304">
    <property type="term" value="P:chromosome separation"/>
    <property type="evidence" value="ECO:0007669"/>
    <property type="project" value="InterPro"/>
</dbReference>
<organism evidence="5 6">
    <name type="scientific">Methanothrix soehngenii</name>
    <name type="common">Methanosaeta concilii</name>
    <dbReference type="NCBI Taxonomy" id="2223"/>
    <lineage>
        <taxon>Archaea</taxon>
        <taxon>Methanobacteriati</taxon>
        <taxon>Methanobacteriota</taxon>
        <taxon>Stenosarchaea group</taxon>
        <taxon>Methanomicrobia</taxon>
        <taxon>Methanotrichales</taxon>
        <taxon>Methanotrichaceae</taxon>
        <taxon>Methanothrix</taxon>
    </lineage>
</organism>
<evidence type="ECO:0000313" key="5">
    <source>
        <dbReference type="EMBL" id="NLJ21761.1"/>
    </source>
</evidence>
<dbReference type="PANTHER" id="PTHR34298:SF2">
    <property type="entry name" value="SEGREGATION AND CONDENSATION PROTEIN B"/>
    <property type="match status" value="1"/>
</dbReference>
<dbReference type="InterPro" id="IPR036390">
    <property type="entry name" value="WH_DNA-bd_sf"/>
</dbReference>
<dbReference type="GO" id="GO:0051301">
    <property type="term" value="P:cell division"/>
    <property type="evidence" value="ECO:0007669"/>
    <property type="project" value="UniProtKB-KW"/>
</dbReference>
<gene>
    <name evidence="5" type="primary">scpB</name>
    <name evidence="5" type="ORF">GX426_01430</name>
</gene>
<keyword evidence="4" id="KW-0131">Cell cycle</keyword>
<dbReference type="NCBIfam" id="TIGR00281">
    <property type="entry name" value="SMC-Scp complex subunit ScpB"/>
    <property type="match status" value="1"/>
</dbReference>
<dbReference type="Pfam" id="PF04079">
    <property type="entry name" value="SMC_ScpB"/>
    <property type="match status" value="1"/>
</dbReference>
<dbReference type="InterPro" id="IPR036388">
    <property type="entry name" value="WH-like_DNA-bd_sf"/>
</dbReference>
<evidence type="ECO:0000256" key="4">
    <source>
        <dbReference type="ARBA" id="ARBA00023306"/>
    </source>
</evidence>
<evidence type="ECO:0000313" key="6">
    <source>
        <dbReference type="Proteomes" id="UP000544742"/>
    </source>
</evidence>
<dbReference type="Gene3D" id="1.10.10.10">
    <property type="entry name" value="Winged helix-like DNA-binding domain superfamily/Winged helix DNA-binding domain"/>
    <property type="match status" value="2"/>
</dbReference>
<protein>
    <submittedName>
        <fullName evidence="5">SMC-Scp complex subunit ScpB</fullName>
    </submittedName>
</protein>
<sequence>MTDSSAKVVIEAALFAAGRTLSPRELADISGLSLQMAEEAARDLAQEYASRSSGIEIKSIGDGYSMQVHSMLAGRVLSFAPKEIEAPLIRTLAIIAYKQPIKQSELVQIRGNKSYEHVKELEKRGLINAVKHSRTKLLTTTPGFADYFGITSSNPEAVRKALLQNKKLVGVSPMYRTLALRLGLDYLVVNPYNPGEEDLSRLEEIDLLIIAPGYLERVREHYCGDLIEAGVRTLSQLKESAEQIVRAAESGDVEPLAAEVDRLLKRFRKRAQKARPIKPLTPMIEDIARDLRLDVQEGGLRAAPSSAQMEAEIQVPVHQPYDMDIVERIVERYEKILMDIDGVSSADAKPD</sequence>
<dbReference type="InterPro" id="IPR005234">
    <property type="entry name" value="ScpB_csome_segregation"/>
</dbReference>
<comment type="caution">
    <text evidence="5">The sequence shown here is derived from an EMBL/GenBank/DDBJ whole genome shotgun (WGS) entry which is preliminary data.</text>
</comment>
<evidence type="ECO:0000256" key="2">
    <source>
        <dbReference type="ARBA" id="ARBA00022618"/>
    </source>
</evidence>
<evidence type="ECO:0000256" key="3">
    <source>
        <dbReference type="ARBA" id="ARBA00022829"/>
    </source>
</evidence>
<accession>A0A7K4AFJ8</accession>
<name>A0A7K4AFJ8_METSH</name>
<dbReference type="EMBL" id="JAAYUN010000024">
    <property type="protein sequence ID" value="NLJ21761.1"/>
    <property type="molecule type" value="Genomic_DNA"/>
</dbReference>
<reference evidence="5 6" key="1">
    <citation type="journal article" date="2020" name="Biotechnol. Biofuels">
        <title>New insights from the biogas microbiome by comprehensive genome-resolved metagenomics of nearly 1600 species originating from multiple anaerobic digesters.</title>
        <authorList>
            <person name="Campanaro S."/>
            <person name="Treu L."/>
            <person name="Rodriguez-R L.M."/>
            <person name="Kovalovszki A."/>
            <person name="Ziels R.M."/>
            <person name="Maus I."/>
            <person name="Zhu X."/>
            <person name="Kougias P.G."/>
            <person name="Basile A."/>
            <person name="Luo G."/>
            <person name="Schluter A."/>
            <person name="Konstantinidis K.T."/>
            <person name="Angelidaki I."/>
        </authorList>
    </citation>
    <scope>NUCLEOTIDE SEQUENCE [LARGE SCALE GENOMIC DNA]</scope>
    <source>
        <strain evidence="5">AS27yjCOA_157</strain>
    </source>
</reference>
<keyword evidence="2" id="KW-0132">Cell division</keyword>
<keyword evidence="1" id="KW-0963">Cytoplasm</keyword>
<dbReference type="PANTHER" id="PTHR34298">
    <property type="entry name" value="SEGREGATION AND CONDENSATION PROTEIN B"/>
    <property type="match status" value="1"/>
</dbReference>
<evidence type="ECO:0000256" key="1">
    <source>
        <dbReference type="ARBA" id="ARBA00022490"/>
    </source>
</evidence>
<dbReference type="AlphaFoldDB" id="A0A7K4AFJ8"/>
<dbReference type="SUPFAM" id="SSF46785">
    <property type="entry name" value="Winged helix' DNA-binding domain"/>
    <property type="match status" value="2"/>
</dbReference>
<dbReference type="Proteomes" id="UP000544742">
    <property type="component" value="Unassembled WGS sequence"/>
</dbReference>
<keyword evidence="3" id="KW-0159">Chromosome partition</keyword>
<proteinExistence type="predicted"/>